<comment type="caution">
    <text evidence="1">The sequence shown here is derived from an EMBL/GenBank/DDBJ whole genome shotgun (WGS) entry which is preliminary data.</text>
</comment>
<proteinExistence type="predicted"/>
<dbReference type="Proteomes" id="UP001054945">
    <property type="component" value="Unassembled WGS sequence"/>
</dbReference>
<name>A0AAV4UZW9_CAEEX</name>
<dbReference type="EMBL" id="BPLR01013734">
    <property type="protein sequence ID" value="GIY63387.1"/>
    <property type="molecule type" value="Genomic_DNA"/>
</dbReference>
<dbReference type="AlphaFoldDB" id="A0AAV4UZW9"/>
<protein>
    <submittedName>
        <fullName evidence="1">Uncharacterized protein</fullName>
    </submittedName>
</protein>
<evidence type="ECO:0000313" key="2">
    <source>
        <dbReference type="Proteomes" id="UP001054945"/>
    </source>
</evidence>
<reference evidence="1 2" key="1">
    <citation type="submission" date="2021-06" db="EMBL/GenBank/DDBJ databases">
        <title>Caerostris extrusa draft genome.</title>
        <authorList>
            <person name="Kono N."/>
            <person name="Arakawa K."/>
        </authorList>
    </citation>
    <scope>NUCLEOTIDE SEQUENCE [LARGE SCALE GENOMIC DNA]</scope>
</reference>
<organism evidence="1 2">
    <name type="scientific">Caerostris extrusa</name>
    <name type="common">Bark spider</name>
    <name type="synonym">Caerostris bankana</name>
    <dbReference type="NCBI Taxonomy" id="172846"/>
    <lineage>
        <taxon>Eukaryota</taxon>
        <taxon>Metazoa</taxon>
        <taxon>Ecdysozoa</taxon>
        <taxon>Arthropoda</taxon>
        <taxon>Chelicerata</taxon>
        <taxon>Arachnida</taxon>
        <taxon>Araneae</taxon>
        <taxon>Araneomorphae</taxon>
        <taxon>Entelegynae</taxon>
        <taxon>Araneoidea</taxon>
        <taxon>Araneidae</taxon>
        <taxon>Caerostris</taxon>
    </lineage>
</organism>
<gene>
    <name evidence="1" type="ORF">CEXT_148521</name>
</gene>
<sequence length="110" mass="12783">MNKEYLSKHRRKIFLHRCNKNDKEVHDIRYFWSEAAHTNEAKLSEIQNSWGSINRVENLKGVHSMLKLKHPSTCCVVSPSQSGKSSLVRHVINKDAQEHFSAKNKMVLQL</sequence>
<keyword evidence="2" id="KW-1185">Reference proteome</keyword>
<accession>A0AAV4UZW9</accession>
<evidence type="ECO:0000313" key="1">
    <source>
        <dbReference type="EMBL" id="GIY63387.1"/>
    </source>
</evidence>